<feature type="domain" description="Glycosyl hydrolase family 13 catalytic" evidence="7">
    <location>
        <begin position="6"/>
        <end position="337"/>
    </location>
</feature>
<evidence type="ECO:0000259" key="7">
    <source>
        <dbReference type="SMART" id="SM00642"/>
    </source>
</evidence>
<comment type="similarity">
    <text evidence="2">Belongs to the glycosyl hydrolase 13 family.</text>
</comment>
<evidence type="ECO:0000313" key="9">
    <source>
        <dbReference type="Proteomes" id="UP000002009"/>
    </source>
</evidence>
<evidence type="ECO:0000256" key="4">
    <source>
        <dbReference type="ARBA" id="ARBA00022801"/>
    </source>
</evidence>
<dbReference type="RefSeq" id="XP_002502742.1">
    <property type="nucleotide sequence ID" value="XM_002502696.1"/>
</dbReference>
<dbReference type="Pfam" id="PF00128">
    <property type="entry name" value="Alpha-amylase"/>
    <property type="match status" value="1"/>
</dbReference>
<dbReference type="STRING" id="296587.C1E7K8"/>
<dbReference type="InterPro" id="IPR013780">
    <property type="entry name" value="Glyco_hydro_b"/>
</dbReference>
<dbReference type="GO" id="GO:0005509">
    <property type="term" value="F:calcium ion binding"/>
    <property type="evidence" value="ECO:0007669"/>
    <property type="project" value="InterPro"/>
</dbReference>
<dbReference type="Pfam" id="PF07821">
    <property type="entry name" value="Alpha-amyl_C2"/>
    <property type="match status" value="1"/>
</dbReference>
<protein>
    <recommendedName>
        <fullName evidence="3">alpha-amylase</fullName>
        <ecNumber evidence="3">3.2.1.1</ecNumber>
    </recommendedName>
    <alternativeName>
        <fullName evidence="6">1,4-alpha-D-glucan glucanohydrolase</fullName>
    </alternativeName>
</protein>
<keyword evidence="5" id="KW-0326">Glycosidase</keyword>
<dbReference type="Gene3D" id="2.60.40.1180">
    <property type="entry name" value="Golgi alpha-mannosidase II"/>
    <property type="match status" value="1"/>
</dbReference>
<keyword evidence="9" id="KW-1185">Reference proteome</keyword>
<evidence type="ECO:0000256" key="3">
    <source>
        <dbReference type="ARBA" id="ARBA00012595"/>
    </source>
</evidence>
<sequence length="430" mass="48264">MGEGAEIMLQGFNWESCNSGVKWHNVIANEARSIRDAGFTAVWLPPPTKSVSDQGYLPSDLYNLNSFYGSEGELRGCIRALKDVGVCPVADIVINHRCAEAQSSDGRWNIFTGRMAWDQRAITTDNPEYGGQGNGGTGEDYGPAPNIDHTQDWVRNDIKEWLHWMKNDIGFGGWRFDFVKGYAGHFTGEYVGDTMPYVSVGEHWVSCNYNHSHLEYNQDSHRQSTYDWCNSTGGNTAAFDFTTKGILQEAVRNREYWRLSDSQGNPAGFCGSWPTHAVTFLENHDTGSTLQHWPFPTERLPEGYAYILTHPGTPTVFYDHWKDHALQEDIQRLIDIRRRVGLKCNAAVQIQKAEDGCYAAHVGHPAVGVERGACKEIDMSKPSLCMKLGPADWSPNQGRVGDTKWKVMASGDGWAVWENVRFLSAEQRSR</sequence>
<dbReference type="PANTHER" id="PTHR43447">
    <property type="entry name" value="ALPHA-AMYLASE"/>
    <property type="match status" value="1"/>
</dbReference>
<evidence type="ECO:0000256" key="2">
    <source>
        <dbReference type="ARBA" id="ARBA00008061"/>
    </source>
</evidence>
<dbReference type="KEGG" id="mis:MICPUN_96388"/>
<dbReference type="SMART" id="SM00642">
    <property type="entry name" value="Aamy"/>
    <property type="match status" value="1"/>
</dbReference>
<dbReference type="OMA" id="GWAVWEN"/>
<comment type="catalytic activity">
    <reaction evidence="1">
        <text>Endohydrolysis of (1-&gt;4)-alpha-D-glucosidic linkages in polysaccharides containing three or more (1-&gt;4)-alpha-linked D-glucose units.</text>
        <dbReference type="EC" id="3.2.1.1"/>
    </reaction>
</comment>
<dbReference type="EMBL" id="CP001327">
    <property type="protein sequence ID" value="ACO64000.1"/>
    <property type="molecule type" value="Genomic_DNA"/>
</dbReference>
<dbReference type="InParanoid" id="C1E7K8"/>
<dbReference type="GO" id="GO:0004556">
    <property type="term" value="F:alpha-amylase activity"/>
    <property type="evidence" value="ECO:0007669"/>
    <property type="project" value="UniProtKB-EC"/>
</dbReference>
<dbReference type="GO" id="GO:0005975">
    <property type="term" value="P:carbohydrate metabolic process"/>
    <property type="evidence" value="ECO:0007669"/>
    <property type="project" value="InterPro"/>
</dbReference>
<dbReference type="InterPro" id="IPR017853">
    <property type="entry name" value="GH"/>
</dbReference>
<evidence type="ECO:0000256" key="6">
    <source>
        <dbReference type="ARBA" id="ARBA00030238"/>
    </source>
</evidence>
<evidence type="ECO:0000313" key="8">
    <source>
        <dbReference type="EMBL" id="ACO64000.1"/>
    </source>
</evidence>
<dbReference type="CDD" id="cd11314">
    <property type="entry name" value="AmyAc_arch_bac_plant_AmyA"/>
    <property type="match status" value="1"/>
</dbReference>
<dbReference type="SUPFAM" id="SSF51011">
    <property type="entry name" value="Glycosyl hydrolase domain"/>
    <property type="match status" value="1"/>
</dbReference>
<evidence type="ECO:0000256" key="1">
    <source>
        <dbReference type="ARBA" id="ARBA00000548"/>
    </source>
</evidence>
<keyword evidence="4 8" id="KW-0378">Hydrolase</keyword>
<name>C1E7K8_MICCC</name>
<proteinExistence type="inferred from homology"/>
<gene>
    <name evidence="8" type="primary">AMY4</name>
    <name evidence="8" type="ORF">MICPUN_96388</name>
</gene>
<dbReference type="Gene3D" id="3.20.20.80">
    <property type="entry name" value="Glycosidases"/>
    <property type="match status" value="1"/>
</dbReference>
<dbReference type="EC" id="3.2.1.1" evidence="3"/>
<dbReference type="AlphaFoldDB" id="C1E7K8"/>
<dbReference type="eggNOG" id="KOG0471">
    <property type="taxonomic scope" value="Eukaryota"/>
</dbReference>
<accession>C1E7K8</accession>
<dbReference type="InterPro" id="IPR006047">
    <property type="entry name" value="GH13_cat_dom"/>
</dbReference>
<reference evidence="8 9" key="1">
    <citation type="journal article" date="2009" name="Science">
        <title>Green evolution and dynamic adaptations revealed by genomes of the marine picoeukaryotes Micromonas.</title>
        <authorList>
            <person name="Worden A.Z."/>
            <person name="Lee J.H."/>
            <person name="Mock T."/>
            <person name="Rouze P."/>
            <person name="Simmons M.P."/>
            <person name="Aerts A.L."/>
            <person name="Allen A.E."/>
            <person name="Cuvelier M.L."/>
            <person name="Derelle E."/>
            <person name="Everett M.V."/>
            <person name="Foulon E."/>
            <person name="Grimwood J."/>
            <person name="Gundlach H."/>
            <person name="Henrissat B."/>
            <person name="Napoli C."/>
            <person name="McDonald S.M."/>
            <person name="Parker M.S."/>
            <person name="Rombauts S."/>
            <person name="Salamov A."/>
            <person name="Von Dassow P."/>
            <person name="Badger J.H."/>
            <person name="Coutinho P.M."/>
            <person name="Demir E."/>
            <person name="Dubchak I."/>
            <person name="Gentemann C."/>
            <person name="Eikrem W."/>
            <person name="Gready J.E."/>
            <person name="John U."/>
            <person name="Lanier W."/>
            <person name="Lindquist E.A."/>
            <person name="Lucas S."/>
            <person name="Mayer K.F."/>
            <person name="Moreau H."/>
            <person name="Not F."/>
            <person name="Otillar R."/>
            <person name="Panaud O."/>
            <person name="Pangilinan J."/>
            <person name="Paulsen I."/>
            <person name="Piegu B."/>
            <person name="Poliakov A."/>
            <person name="Robbens S."/>
            <person name="Schmutz J."/>
            <person name="Toulza E."/>
            <person name="Wyss T."/>
            <person name="Zelensky A."/>
            <person name="Zhou K."/>
            <person name="Armbrust E.V."/>
            <person name="Bhattacharya D."/>
            <person name="Goodenough U.W."/>
            <person name="Van de Peer Y."/>
            <person name="Grigoriev I.V."/>
        </authorList>
    </citation>
    <scope>NUCLEOTIDE SEQUENCE [LARGE SCALE GENOMIC DNA]</scope>
    <source>
        <strain evidence="9">RCC299 / NOUM17</strain>
    </source>
</reference>
<dbReference type="SUPFAM" id="SSF51445">
    <property type="entry name" value="(Trans)glycosidases"/>
    <property type="match status" value="1"/>
</dbReference>
<dbReference type="OrthoDB" id="550577at2759"/>
<organism evidence="8 9">
    <name type="scientific">Micromonas commoda (strain RCC299 / NOUM17 / CCMP2709)</name>
    <name type="common">Picoplanktonic green alga</name>
    <dbReference type="NCBI Taxonomy" id="296587"/>
    <lineage>
        <taxon>Eukaryota</taxon>
        <taxon>Viridiplantae</taxon>
        <taxon>Chlorophyta</taxon>
        <taxon>Mamiellophyceae</taxon>
        <taxon>Mamiellales</taxon>
        <taxon>Mamiellaceae</taxon>
        <taxon>Micromonas</taxon>
    </lineage>
</organism>
<dbReference type="InterPro" id="IPR012850">
    <property type="entry name" value="A-amylase_bs_C"/>
</dbReference>
<evidence type="ECO:0000256" key="5">
    <source>
        <dbReference type="ARBA" id="ARBA00023295"/>
    </source>
</evidence>
<dbReference type="CAZy" id="GH13">
    <property type="family name" value="Glycoside Hydrolase Family 13"/>
</dbReference>
<dbReference type="Proteomes" id="UP000002009">
    <property type="component" value="Chromosome 6"/>
</dbReference>
<dbReference type="GeneID" id="8244379"/>